<sequence length="153" mass="17954">MIRRRLVDGELAYFTTWAPAGTPLEKLAWVEGHRWSIEASFETAKNELGLDHNETRSWHGWHRHVCWSCWRLPYWPRSATVPMPCRAQKNRHSLSSQCRVDPLVHAGNQEIRRIATRLAQRLIDPAQIITWSCWRRAHQAGARWAHLTSKMQL</sequence>
<dbReference type="Proteomes" id="UP000068210">
    <property type="component" value="Plasmid pAcX50e"/>
</dbReference>
<protein>
    <submittedName>
        <fullName evidence="1">Transposase</fullName>
    </submittedName>
</protein>
<evidence type="ECO:0000313" key="2">
    <source>
        <dbReference type="Proteomes" id="UP000068210"/>
    </source>
</evidence>
<organism evidence="1 2">
    <name type="scientific">Azotobacter chroococcum NCIMB 8003</name>
    <dbReference type="NCBI Taxonomy" id="1328314"/>
    <lineage>
        <taxon>Bacteria</taxon>
        <taxon>Pseudomonadati</taxon>
        <taxon>Pseudomonadota</taxon>
        <taxon>Gammaproteobacteria</taxon>
        <taxon>Pseudomonadales</taxon>
        <taxon>Pseudomonadaceae</taxon>
        <taxon>Azotobacter</taxon>
    </lineage>
</organism>
<name>A0A0C4WSL0_9GAMM</name>
<keyword evidence="1" id="KW-0614">Plasmid</keyword>
<dbReference type="SUPFAM" id="SSF53098">
    <property type="entry name" value="Ribonuclease H-like"/>
    <property type="match status" value="1"/>
</dbReference>
<proteinExistence type="predicted"/>
<gene>
    <name evidence="1" type="ORF">Achr_e900</name>
</gene>
<evidence type="ECO:0000313" key="1">
    <source>
        <dbReference type="EMBL" id="AJE23681.1"/>
    </source>
</evidence>
<reference evidence="1 2" key="1">
    <citation type="journal article" date="2015" name="PLoS ONE">
        <title>Azotobacter Genomes: The Genome of Azotobacter chroococcum NCIMB 8003 (ATCC 4412).</title>
        <authorList>
            <person name="Robson R.L."/>
            <person name="Jones R."/>
            <person name="Robson R.M."/>
            <person name="Schwartz A."/>
            <person name="Richardson T.H."/>
        </authorList>
    </citation>
    <scope>NUCLEOTIDE SEQUENCE [LARGE SCALE GENOMIC DNA]</scope>
    <source>
        <strain evidence="1 2">NCIMB 8003</strain>
        <plasmid evidence="2">Plasmid pAcX50e</plasmid>
    </source>
</reference>
<dbReference type="HOGENOM" id="CLU_1914098_0_0_6"/>
<dbReference type="AlphaFoldDB" id="A0A0C4WSL0"/>
<keyword evidence="2" id="KW-1185">Reference proteome</keyword>
<geneLocation type="plasmid" evidence="1 2">
    <name>pAcX50e</name>
</geneLocation>
<dbReference type="EMBL" id="CP010420">
    <property type="protein sequence ID" value="AJE23681.1"/>
    <property type="molecule type" value="Genomic_DNA"/>
</dbReference>
<accession>A0A0C4WSL0</accession>
<dbReference type="KEGG" id="acx:Achr_e900"/>
<dbReference type="InterPro" id="IPR012337">
    <property type="entry name" value="RNaseH-like_sf"/>
</dbReference>